<proteinExistence type="inferred from homology"/>
<keyword evidence="5" id="KW-0963">Cytoplasm</keyword>
<keyword evidence="10" id="KW-1185">Reference proteome</keyword>
<reference evidence="9 10" key="1">
    <citation type="submission" date="2019-10" db="EMBL/GenBank/DDBJ databases">
        <authorList>
            <person name="Palmer J.M."/>
        </authorList>
    </citation>
    <scope>NUCLEOTIDE SEQUENCE [LARGE SCALE GENOMIC DNA]</scope>
    <source>
        <strain evidence="9 10">TWF696</strain>
    </source>
</reference>
<dbReference type="PANTHER" id="PTHR10758:SF1">
    <property type="entry name" value="COP9 SIGNALOSOME COMPLEX SUBUNIT 3"/>
    <property type="match status" value="1"/>
</dbReference>
<dbReference type="AlphaFoldDB" id="A0AAV9V8K5"/>
<dbReference type="GO" id="GO:0005737">
    <property type="term" value="C:cytoplasm"/>
    <property type="evidence" value="ECO:0007669"/>
    <property type="project" value="UniProtKB-SubCell"/>
</dbReference>
<dbReference type="InterPro" id="IPR000717">
    <property type="entry name" value="PCI_dom"/>
</dbReference>
<evidence type="ECO:0000256" key="6">
    <source>
        <dbReference type="ARBA" id="ARBA00022790"/>
    </source>
</evidence>
<organism evidence="9 10">
    <name type="scientific">Orbilia brochopaga</name>
    <dbReference type="NCBI Taxonomy" id="3140254"/>
    <lineage>
        <taxon>Eukaryota</taxon>
        <taxon>Fungi</taxon>
        <taxon>Dikarya</taxon>
        <taxon>Ascomycota</taxon>
        <taxon>Pezizomycotina</taxon>
        <taxon>Orbiliomycetes</taxon>
        <taxon>Orbiliales</taxon>
        <taxon>Orbiliaceae</taxon>
        <taxon>Orbilia</taxon>
    </lineage>
</organism>
<comment type="caution">
    <text evidence="9">The sequence shown here is derived from an EMBL/GenBank/DDBJ whole genome shotgun (WGS) entry which is preliminary data.</text>
</comment>
<evidence type="ECO:0000256" key="7">
    <source>
        <dbReference type="ARBA" id="ARBA00023242"/>
    </source>
</evidence>
<evidence type="ECO:0000256" key="4">
    <source>
        <dbReference type="ARBA" id="ARBA00014878"/>
    </source>
</evidence>
<comment type="subcellular location">
    <subcellularLocation>
        <location evidence="2">Cytoplasm</location>
    </subcellularLocation>
    <subcellularLocation>
        <location evidence="1">Nucleus</location>
    </subcellularLocation>
</comment>
<evidence type="ECO:0000313" key="10">
    <source>
        <dbReference type="Proteomes" id="UP001375240"/>
    </source>
</evidence>
<evidence type="ECO:0000256" key="3">
    <source>
        <dbReference type="ARBA" id="ARBA00007084"/>
    </source>
</evidence>
<dbReference type="InterPro" id="IPR050756">
    <property type="entry name" value="CSN3"/>
</dbReference>
<name>A0AAV9V8K5_9PEZI</name>
<dbReference type="Pfam" id="PF01399">
    <property type="entry name" value="PCI"/>
    <property type="match status" value="1"/>
</dbReference>
<dbReference type="Pfam" id="PF22788">
    <property type="entry name" value="COP9_hel_rpt"/>
    <property type="match status" value="1"/>
</dbReference>
<keyword evidence="6" id="KW-0736">Signalosome</keyword>
<evidence type="ECO:0000256" key="1">
    <source>
        <dbReference type="ARBA" id="ARBA00004123"/>
    </source>
</evidence>
<dbReference type="Proteomes" id="UP001375240">
    <property type="component" value="Unassembled WGS sequence"/>
</dbReference>
<comment type="similarity">
    <text evidence="3">Belongs to the CSN3 family.</text>
</comment>
<sequence>MERFIGTVLAFPSSADLTTQEYNKDLKSLNDFLVKLPAHTVVGTRDNDPLDLLDNWANSLGVLFCFFTRLSLDKNEIQALWPKLIDFFSEFDGRQTKFAREQLLNILKTFLHFCDACNKPILAIKPLEHTISQINYPAGSKVFSSLHPKFVKKCLDARCFRAALPILDVDIEEFPPKGDKEVTYRDVLQYYIYGAMVYMAMKKWRRASDFLQFVLSYPGTGVSQIQVDAFRKYVLVTLLLEGRDFQLPKTASVYSLKTFRILAKPYEAFATAYCSGNPDILRREAALVKEIFQQDGNWGLAEQCLENFRRLGIKALTHTYSTLSVETIASRDFDVLGSRSSISTEDLERYILDMIDRKEIKASLSHIPAPANSQGSTSCMVSFHDLPSLETDILEDLEAQITRTVQITTQARQLDKKLGISKEWINYTGKSKGRGGSVGGPAEHVDQGYEEMDDYPMSGRAIIDMVTAGETAAYMPAGDYLYDPADDDMRPDYDD</sequence>
<dbReference type="InterPro" id="IPR055089">
    <property type="entry name" value="COP9_N"/>
</dbReference>
<evidence type="ECO:0000256" key="2">
    <source>
        <dbReference type="ARBA" id="ARBA00004496"/>
    </source>
</evidence>
<feature type="domain" description="PCI" evidence="8">
    <location>
        <begin position="206"/>
        <end position="378"/>
    </location>
</feature>
<accession>A0AAV9V8K5</accession>
<gene>
    <name evidence="9" type="ORF">TWF696_004201</name>
</gene>
<evidence type="ECO:0000256" key="5">
    <source>
        <dbReference type="ARBA" id="ARBA00022490"/>
    </source>
</evidence>
<dbReference type="GO" id="GO:0008180">
    <property type="term" value="C:COP9 signalosome"/>
    <property type="evidence" value="ECO:0007669"/>
    <property type="project" value="UniProtKB-KW"/>
</dbReference>
<dbReference type="PANTHER" id="PTHR10758">
    <property type="entry name" value="26S PROTEASOME NON-ATPASE REGULATORY SUBUNIT 3/COP9 SIGNALOSOME COMPLEX SUBUNIT 3"/>
    <property type="match status" value="1"/>
</dbReference>
<dbReference type="EMBL" id="JAVHNQ010000002">
    <property type="protein sequence ID" value="KAK6355077.1"/>
    <property type="molecule type" value="Genomic_DNA"/>
</dbReference>
<dbReference type="PROSITE" id="PS50250">
    <property type="entry name" value="PCI"/>
    <property type="match status" value="1"/>
</dbReference>
<evidence type="ECO:0000259" key="8">
    <source>
        <dbReference type="PROSITE" id="PS50250"/>
    </source>
</evidence>
<keyword evidence="7" id="KW-0539">Nucleus</keyword>
<protein>
    <recommendedName>
        <fullName evidence="4">COP9 signalosome complex subunit 3</fullName>
    </recommendedName>
</protein>
<dbReference type="GO" id="GO:0006511">
    <property type="term" value="P:ubiquitin-dependent protein catabolic process"/>
    <property type="evidence" value="ECO:0007669"/>
    <property type="project" value="TreeGrafter"/>
</dbReference>
<evidence type="ECO:0000313" key="9">
    <source>
        <dbReference type="EMBL" id="KAK6355077.1"/>
    </source>
</evidence>